<dbReference type="EMBL" id="JARKIB010000068">
    <property type="protein sequence ID" value="KAJ7749672.1"/>
    <property type="molecule type" value="Genomic_DNA"/>
</dbReference>
<dbReference type="Proteomes" id="UP001215598">
    <property type="component" value="Unassembled WGS sequence"/>
</dbReference>
<dbReference type="Gene3D" id="1.10.600.10">
    <property type="entry name" value="Farnesyl Diphosphate Synthase"/>
    <property type="match status" value="1"/>
</dbReference>
<protein>
    <recommendedName>
        <fullName evidence="6">Terpene synthase</fullName>
        <ecNumber evidence="6">4.2.3.-</ecNumber>
    </recommendedName>
</protein>
<dbReference type="GO" id="GO:0046872">
    <property type="term" value="F:metal ion binding"/>
    <property type="evidence" value="ECO:0007669"/>
    <property type="project" value="UniProtKB-KW"/>
</dbReference>
<evidence type="ECO:0000256" key="6">
    <source>
        <dbReference type="RuleBase" id="RU366034"/>
    </source>
</evidence>
<evidence type="ECO:0000256" key="3">
    <source>
        <dbReference type="ARBA" id="ARBA00022723"/>
    </source>
</evidence>
<evidence type="ECO:0000313" key="8">
    <source>
        <dbReference type="EMBL" id="KAJ7749672.1"/>
    </source>
</evidence>
<proteinExistence type="inferred from homology"/>
<name>A0AAD7N7A2_9AGAR</name>
<dbReference type="EC" id="4.2.3.-" evidence="6"/>
<feature type="non-terminal residue" evidence="8">
    <location>
        <position position="326"/>
    </location>
</feature>
<accession>A0AAD7N7A2</accession>
<feature type="non-terminal residue" evidence="8">
    <location>
        <position position="1"/>
    </location>
</feature>
<dbReference type="GO" id="GO:0010333">
    <property type="term" value="F:terpene synthase activity"/>
    <property type="evidence" value="ECO:0007669"/>
    <property type="project" value="InterPro"/>
</dbReference>
<dbReference type="InterPro" id="IPR034686">
    <property type="entry name" value="Terpene_cyclase-like_2"/>
</dbReference>
<dbReference type="EMBL" id="JARKIB010000072">
    <property type="protein sequence ID" value="KAJ7748701.1"/>
    <property type="molecule type" value="Genomic_DNA"/>
</dbReference>
<comment type="caution">
    <text evidence="8">The sequence shown here is derived from an EMBL/GenBank/DDBJ whole genome shotgun (WGS) entry which is preliminary data.</text>
</comment>
<dbReference type="GO" id="GO:0008299">
    <property type="term" value="P:isoprenoid biosynthetic process"/>
    <property type="evidence" value="ECO:0007669"/>
    <property type="project" value="UniProtKB-ARBA"/>
</dbReference>
<sequence length="326" mass="36520">SLRLPDIQDRWPFPVTRNPLASIVSAQSIAWIESLCILSGPQLQKLQRADYGGLAAIAYASLSQLEHFRVACDLVHLLFVFDDLTDTLSGHEVRDMAATSLDALRNWQTPRVRGEHPVGEMHRSFSERLHGLASADILHRFIDGYAKYLHAVGDEACDRENGVIKSTLESYLDLRRSTGAVTCAVNLLALPLDIPTEVLDDSRIRHLEALGLDLVCVGNDVLSVNVEQARGDVHNAVIVVMQERRVTIQEALDFVGTWYQRKIHEFLTEMVNLPQFDSITVRTGVKTYIAGIANWVTGNHEWSLESRRYFPDGQSPRSTGWIVPLL</sequence>
<dbReference type="PANTHER" id="PTHR35201">
    <property type="entry name" value="TERPENE SYNTHASE"/>
    <property type="match status" value="1"/>
</dbReference>
<evidence type="ECO:0000313" key="7">
    <source>
        <dbReference type="EMBL" id="KAJ7748701.1"/>
    </source>
</evidence>
<dbReference type="SFLD" id="SFLDS00005">
    <property type="entry name" value="Isoprenoid_Synthase_Type_I"/>
    <property type="match status" value="1"/>
</dbReference>
<keyword evidence="5 6" id="KW-0456">Lyase</keyword>
<comment type="similarity">
    <text evidence="2 6">Belongs to the terpene synthase family.</text>
</comment>
<evidence type="ECO:0000256" key="1">
    <source>
        <dbReference type="ARBA" id="ARBA00001946"/>
    </source>
</evidence>
<dbReference type="InterPro" id="IPR008949">
    <property type="entry name" value="Isoprenoid_synthase_dom_sf"/>
</dbReference>
<dbReference type="PANTHER" id="PTHR35201:SF4">
    <property type="entry name" value="BETA-PINACENE SYNTHASE-RELATED"/>
    <property type="match status" value="1"/>
</dbReference>
<keyword evidence="4 6" id="KW-0460">Magnesium</keyword>
<evidence type="ECO:0000256" key="2">
    <source>
        <dbReference type="ARBA" id="ARBA00006333"/>
    </source>
</evidence>
<dbReference type="Pfam" id="PF19086">
    <property type="entry name" value="Terpene_syn_C_2"/>
    <property type="match status" value="1"/>
</dbReference>
<evidence type="ECO:0000256" key="5">
    <source>
        <dbReference type="ARBA" id="ARBA00023239"/>
    </source>
</evidence>
<evidence type="ECO:0000313" key="9">
    <source>
        <dbReference type="Proteomes" id="UP001215598"/>
    </source>
</evidence>
<organism evidence="8 9">
    <name type="scientific">Mycena metata</name>
    <dbReference type="NCBI Taxonomy" id="1033252"/>
    <lineage>
        <taxon>Eukaryota</taxon>
        <taxon>Fungi</taxon>
        <taxon>Dikarya</taxon>
        <taxon>Basidiomycota</taxon>
        <taxon>Agaricomycotina</taxon>
        <taxon>Agaricomycetes</taxon>
        <taxon>Agaricomycetidae</taxon>
        <taxon>Agaricales</taxon>
        <taxon>Marasmiineae</taxon>
        <taxon>Mycenaceae</taxon>
        <taxon>Mycena</taxon>
    </lineage>
</organism>
<dbReference type="SUPFAM" id="SSF48576">
    <property type="entry name" value="Terpenoid synthases"/>
    <property type="match status" value="1"/>
</dbReference>
<comment type="cofactor">
    <cofactor evidence="1 6">
        <name>Mg(2+)</name>
        <dbReference type="ChEBI" id="CHEBI:18420"/>
    </cofactor>
</comment>
<dbReference type="AlphaFoldDB" id="A0AAD7N7A2"/>
<keyword evidence="3 6" id="KW-0479">Metal-binding</keyword>
<keyword evidence="9" id="KW-1185">Reference proteome</keyword>
<reference evidence="8" key="1">
    <citation type="submission" date="2023-03" db="EMBL/GenBank/DDBJ databases">
        <title>Massive genome expansion in bonnet fungi (Mycena s.s.) driven by repeated elements and novel gene families across ecological guilds.</title>
        <authorList>
            <consortium name="Lawrence Berkeley National Laboratory"/>
            <person name="Harder C.B."/>
            <person name="Miyauchi S."/>
            <person name="Viragh M."/>
            <person name="Kuo A."/>
            <person name="Thoen E."/>
            <person name="Andreopoulos B."/>
            <person name="Lu D."/>
            <person name="Skrede I."/>
            <person name="Drula E."/>
            <person name="Henrissat B."/>
            <person name="Morin E."/>
            <person name="Kohler A."/>
            <person name="Barry K."/>
            <person name="LaButti K."/>
            <person name="Morin E."/>
            <person name="Salamov A."/>
            <person name="Lipzen A."/>
            <person name="Mereny Z."/>
            <person name="Hegedus B."/>
            <person name="Baldrian P."/>
            <person name="Stursova M."/>
            <person name="Weitz H."/>
            <person name="Taylor A."/>
            <person name="Grigoriev I.V."/>
            <person name="Nagy L.G."/>
            <person name="Martin F."/>
            <person name="Kauserud H."/>
        </authorList>
    </citation>
    <scope>NUCLEOTIDE SEQUENCE</scope>
    <source>
        <strain evidence="8">CBHHK182m</strain>
    </source>
</reference>
<evidence type="ECO:0000256" key="4">
    <source>
        <dbReference type="ARBA" id="ARBA00022842"/>
    </source>
</evidence>
<dbReference type="SFLD" id="SFLDG01020">
    <property type="entry name" value="Terpene_Cyclase_Like_2"/>
    <property type="match status" value="1"/>
</dbReference>
<gene>
    <name evidence="8" type="ORF">B0H16DRAFT_1229830</name>
    <name evidence="7" type="ORF">B0H16DRAFT_1276658</name>
</gene>